<dbReference type="GeneID" id="28765424"/>
<evidence type="ECO:0000313" key="3">
    <source>
        <dbReference type="Proteomes" id="UP000077069"/>
    </source>
</evidence>
<feature type="compositionally biased region" description="Acidic residues" evidence="1">
    <location>
        <begin position="83"/>
        <end position="93"/>
    </location>
</feature>
<organism evidence="2 3">
    <name type="scientific">Paraphaeosphaeria sporulosa</name>
    <dbReference type="NCBI Taxonomy" id="1460663"/>
    <lineage>
        <taxon>Eukaryota</taxon>
        <taxon>Fungi</taxon>
        <taxon>Dikarya</taxon>
        <taxon>Ascomycota</taxon>
        <taxon>Pezizomycotina</taxon>
        <taxon>Dothideomycetes</taxon>
        <taxon>Pleosporomycetidae</taxon>
        <taxon>Pleosporales</taxon>
        <taxon>Massarineae</taxon>
        <taxon>Didymosphaeriaceae</taxon>
        <taxon>Paraphaeosphaeria</taxon>
    </lineage>
</organism>
<dbReference type="RefSeq" id="XP_018037781.1">
    <property type="nucleotide sequence ID" value="XM_018181938.1"/>
</dbReference>
<accession>A0A177CJD1</accession>
<dbReference type="Proteomes" id="UP000077069">
    <property type="component" value="Unassembled WGS sequence"/>
</dbReference>
<dbReference type="InParanoid" id="A0A177CJD1"/>
<evidence type="ECO:0000256" key="1">
    <source>
        <dbReference type="SAM" id="MobiDB-lite"/>
    </source>
</evidence>
<protein>
    <submittedName>
        <fullName evidence="2">Uncharacterized protein</fullName>
    </submittedName>
</protein>
<proteinExistence type="predicted"/>
<dbReference type="AlphaFoldDB" id="A0A177CJD1"/>
<sequence>MHWYIHVHHAGNKGTQYTHKYTNCLSMLPQRLASKVFVEMFTRNYSDNAMIDAAYNEALRKRTNPGTGRQRTSVKRQKVSEPVNDDNDQDEAESGSQRDEHGGQGGEGEDNVEDQEETAAGRAWKDQAKSEHLEAKALDAKTAETHRERVRKLGPFFALPAEIRNLICEHCLIADRDLAISTDGGGFELNEKTHYLSTWASRPKSGHFNASLARMCKQINVKAGWWLWGKNTHAFIDNSTACSFLVRYASKGQEIRCVRINLEIKYKRREQTGVFGYLAFLKKLERLEIFVDFWSRGRRTGTLLTGDRPLSSDADLDGNWFYHVVHPLLDAVALRNENDHQAVVNVLIFQDYTSQFKRKDKMLQSIAALKDVIITELYIALSDLAGRS</sequence>
<name>A0A177CJD1_9PLEO</name>
<reference evidence="2 3" key="1">
    <citation type="submission" date="2016-05" db="EMBL/GenBank/DDBJ databases">
        <title>Comparative analysis of secretome profiles of manganese(II)-oxidizing ascomycete fungi.</title>
        <authorList>
            <consortium name="DOE Joint Genome Institute"/>
            <person name="Zeiner C.A."/>
            <person name="Purvine S.O."/>
            <person name="Zink E.M."/>
            <person name="Wu S."/>
            <person name="Pasa-Tolic L."/>
            <person name="Chaput D.L."/>
            <person name="Haridas S."/>
            <person name="Grigoriev I.V."/>
            <person name="Santelli C.M."/>
            <person name="Hansel C.M."/>
        </authorList>
    </citation>
    <scope>NUCLEOTIDE SEQUENCE [LARGE SCALE GENOMIC DNA]</scope>
    <source>
        <strain evidence="2 3">AP3s5-JAC2a</strain>
    </source>
</reference>
<evidence type="ECO:0000313" key="2">
    <source>
        <dbReference type="EMBL" id="OAG07416.1"/>
    </source>
</evidence>
<dbReference type="OrthoDB" id="62952at2759"/>
<dbReference type="PANTHER" id="PTHR38790">
    <property type="entry name" value="2EXR DOMAIN-CONTAINING PROTEIN-RELATED"/>
    <property type="match status" value="1"/>
</dbReference>
<dbReference type="EMBL" id="KV441551">
    <property type="protein sequence ID" value="OAG07416.1"/>
    <property type="molecule type" value="Genomic_DNA"/>
</dbReference>
<feature type="compositionally biased region" description="Acidic residues" evidence="1">
    <location>
        <begin position="107"/>
        <end position="117"/>
    </location>
</feature>
<keyword evidence="3" id="KW-1185">Reference proteome</keyword>
<feature type="region of interest" description="Disordered" evidence="1">
    <location>
        <begin position="61"/>
        <end position="131"/>
    </location>
</feature>
<gene>
    <name evidence="2" type="ORF">CC84DRAFT_1204907</name>
</gene>